<feature type="compositionally biased region" description="Low complexity" evidence="1">
    <location>
        <begin position="37"/>
        <end position="55"/>
    </location>
</feature>
<keyword evidence="3" id="KW-1185">Reference proteome</keyword>
<reference evidence="2" key="2">
    <citation type="submission" date="2023-03" db="EMBL/GenBank/DDBJ databases">
        <authorList>
            <person name="Inwood S.N."/>
            <person name="Skelly J.G."/>
            <person name="Guhlin J."/>
            <person name="Harrop T.W.R."/>
            <person name="Goldson S.G."/>
            <person name="Dearden P.K."/>
        </authorList>
    </citation>
    <scope>NUCLEOTIDE SEQUENCE</scope>
    <source>
        <strain evidence="2">Irish</strain>
        <tissue evidence="2">Whole body</tissue>
    </source>
</reference>
<evidence type="ECO:0000256" key="1">
    <source>
        <dbReference type="SAM" id="MobiDB-lite"/>
    </source>
</evidence>
<accession>A0AA39FKY4</accession>
<dbReference type="Proteomes" id="UP001168990">
    <property type="component" value="Unassembled WGS sequence"/>
</dbReference>
<protein>
    <recommendedName>
        <fullName evidence="4">Tantalus-like domain-containing protein</fullName>
    </recommendedName>
</protein>
<feature type="region of interest" description="Disordered" evidence="1">
    <location>
        <begin position="1"/>
        <end position="69"/>
    </location>
</feature>
<evidence type="ECO:0000313" key="2">
    <source>
        <dbReference type="EMBL" id="KAK0171351.1"/>
    </source>
</evidence>
<feature type="compositionally biased region" description="Basic and acidic residues" evidence="1">
    <location>
        <begin position="1"/>
        <end position="13"/>
    </location>
</feature>
<evidence type="ECO:0008006" key="4">
    <source>
        <dbReference type="Google" id="ProtNLM"/>
    </source>
</evidence>
<proteinExistence type="predicted"/>
<dbReference type="AlphaFoldDB" id="A0AA39FKY4"/>
<evidence type="ECO:0000313" key="3">
    <source>
        <dbReference type="Proteomes" id="UP001168990"/>
    </source>
</evidence>
<sequence length="194" mass="22027">MATGSEREIEPEKNINNSNLPDVVASMEMLTVDSEISSNSNSSSTSTSSNNTQQTRYQMRKRVSKTAPSEVLNRRCSLKPKKRSYSTMESDGEIQEYYLDKNIKKKPNTKLETIYEEINCISETSSVISARSFKRLIQFNCDKRTTDAKIKKRKAKVKRVFGSKMKLKSSSISMQSLVKKLNGIRSEIRSTSDD</sequence>
<organism evidence="2 3">
    <name type="scientific">Microctonus aethiopoides</name>
    <dbReference type="NCBI Taxonomy" id="144406"/>
    <lineage>
        <taxon>Eukaryota</taxon>
        <taxon>Metazoa</taxon>
        <taxon>Ecdysozoa</taxon>
        <taxon>Arthropoda</taxon>
        <taxon>Hexapoda</taxon>
        <taxon>Insecta</taxon>
        <taxon>Pterygota</taxon>
        <taxon>Neoptera</taxon>
        <taxon>Endopterygota</taxon>
        <taxon>Hymenoptera</taxon>
        <taxon>Apocrita</taxon>
        <taxon>Ichneumonoidea</taxon>
        <taxon>Braconidae</taxon>
        <taxon>Euphorinae</taxon>
        <taxon>Microctonus</taxon>
    </lineage>
</organism>
<reference evidence="2" key="1">
    <citation type="journal article" date="2023" name="bioRxiv">
        <title>Scaffold-level genome assemblies of two parasitoid biocontrol wasps reveal the parthenogenesis mechanism and an associated novel virus.</title>
        <authorList>
            <person name="Inwood S."/>
            <person name="Skelly J."/>
            <person name="Guhlin J."/>
            <person name="Harrop T."/>
            <person name="Goldson S."/>
            <person name="Dearden P."/>
        </authorList>
    </citation>
    <scope>NUCLEOTIDE SEQUENCE</scope>
    <source>
        <strain evidence="2">Irish</strain>
        <tissue evidence="2">Whole body</tissue>
    </source>
</reference>
<name>A0AA39FKY4_9HYME</name>
<comment type="caution">
    <text evidence="2">The sequence shown here is derived from an EMBL/GenBank/DDBJ whole genome shotgun (WGS) entry which is preliminary data.</text>
</comment>
<gene>
    <name evidence="2" type="ORF">PV328_009092</name>
</gene>
<dbReference type="EMBL" id="JAQQBS010000003">
    <property type="protein sequence ID" value="KAK0171351.1"/>
    <property type="molecule type" value="Genomic_DNA"/>
</dbReference>